<evidence type="ECO:0000313" key="1">
    <source>
        <dbReference type="EMBL" id="MBB4908105.1"/>
    </source>
</evidence>
<comment type="caution">
    <text evidence="1">The sequence shown here is derived from an EMBL/GenBank/DDBJ whole genome shotgun (WGS) entry which is preliminary data.</text>
</comment>
<organism evidence="1 2">
    <name type="scientific">Actinophytocola algeriensis</name>
    <dbReference type="NCBI Taxonomy" id="1768010"/>
    <lineage>
        <taxon>Bacteria</taxon>
        <taxon>Bacillati</taxon>
        <taxon>Actinomycetota</taxon>
        <taxon>Actinomycetes</taxon>
        <taxon>Pseudonocardiales</taxon>
        <taxon>Pseudonocardiaceae</taxon>
    </lineage>
</organism>
<evidence type="ECO:0000313" key="2">
    <source>
        <dbReference type="Proteomes" id="UP000520767"/>
    </source>
</evidence>
<protein>
    <submittedName>
        <fullName evidence="1">Uncharacterized protein</fullName>
    </submittedName>
</protein>
<dbReference type="Proteomes" id="UP000520767">
    <property type="component" value="Unassembled WGS sequence"/>
</dbReference>
<gene>
    <name evidence="1" type="ORF">FHR82_004347</name>
</gene>
<dbReference type="RefSeq" id="WP_184812213.1">
    <property type="nucleotide sequence ID" value="NZ_JACHJQ010000004.1"/>
</dbReference>
<sequence length="204" mass="21755">MNLIIDLPDTVWRLPLDHPQLAIQEYAEIVGELRGLSTGRADLEALATEAVETAVREGAELMAIVAPPGAAPAVLTGVVLDRPSGWDDGTAAALRDALEDVGGPDVRETLVIGTALGPAVVAQRVPGVEQVRARRPLALQLQAFIAEGEHLLLLTLACTSAHGWATHQLLFGQVVASARGDHREDVTVRTGHDDDSYENHTYQL</sequence>
<proteinExistence type="predicted"/>
<dbReference type="AlphaFoldDB" id="A0A7W7Q6T6"/>
<accession>A0A7W7Q6T6</accession>
<dbReference type="EMBL" id="JACHJQ010000004">
    <property type="protein sequence ID" value="MBB4908105.1"/>
    <property type="molecule type" value="Genomic_DNA"/>
</dbReference>
<name>A0A7W7Q6T6_9PSEU</name>
<reference evidence="1 2" key="1">
    <citation type="submission" date="2020-08" db="EMBL/GenBank/DDBJ databases">
        <title>Genomic Encyclopedia of Type Strains, Phase III (KMG-III): the genomes of soil and plant-associated and newly described type strains.</title>
        <authorList>
            <person name="Whitman W."/>
        </authorList>
    </citation>
    <scope>NUCLEOTIDE SEQUENCE [LARGE SCALE GENOMIC DNA]</scope>
    <source>
        <strain evidence="1 2">CECT 8960</strain>
    </source>
</reference>
<keyword evidence="2" id="KW-1185">Reference proteome</keyword>